<accession>A0A454D4P2</accession>
<dbReference type="Proteomes" id="UP000008367">
    <property type="component" value="Unassembled WGS sequence"/>
</dbReference>
<protein>
    <submittedName>
        <fullName evidence="1">Uncharacterized protein</fullName>
    </submittedName>
</protein>
<comment type="caution">
    <text evidence="1">The sequence shown here is derived from an EMBL/GenBank/DDBJ whole genome shotgun (WGS) entry which is preliminary data.</text>
</comment>
<reference evidence="1 2" key="1">
    <citation type="submission" date="2012-10" db="EMBL/GenBank/DDBJ databases">
        <title>Genome sequence of Vibrio Cholerae HENC-02.</title>
        <authorList>
            <person name="Eppinger M."/>
            <person name="Hasan N.A."/>
            <person name="Sengamalay N."/>
            <person name="Hine E."/>
            <person name="Su Q."/>
            <person name="Daugherty S.C."/>
            <person name="Young S."/>
            <person name="Sadzewicz L."/>
            <person name="Tallon L."/>
            <person name="Cebula T.A."/>
            <person name="Ravel J."/>
            <person name="Colwell R.R."/>
        </authorList>
    </citation>
    <scope>NUCLEOTIDE SEQUENCE [LARGE SCALE GENOMIC DNA]</scope>
    <source>
        <strain evidence="1 2">HENC-02</strain>
    </source>
</reference>
<evidence type="ECO:0000313" key="2">
    <source>
        <dbReference type="Proteomes" id="UP000008367"/>
    </source>
</evidence>
<proteinExistence type="predicted"/>
<dbReference type="EMBL" id="AJSR01000169">
    <property type="protein sequence ID" value="EKM33653.1"/>
    <property type="molecule type" value="Genomic_DNA"/>
</dbReference>
<name>A0A454D4P2_VIBHA</name>
<evidence type="ECO:0000313" key="1">
    <source>
        <dbReference type="EMBL" id="EKM33653.1"/>
    </source>
</evidence>
<sequence>ILTVPRYSSLSQ</sequence>
<organism evidence="1 2">
    <name type="scientific">Vibrio harveyi</name>
    <name type="common">Beneckea harveyi</name>
    <dbReference type="NCBI Taxonomy" id="669"/>
    <lineage>
        <taxon>Bacteria</taxon>
        <taxon>Pseudomonadati</taxon>
        <taxon>Pseudomonadota</taxon>
        <taxon>Gammaproteobacteria</taxon>
        <taxon>Vibrionales</taxon>
        <taxon>Vibrionaceae</taxon>
        <taxon>Vibrio</taxon>
    </lineage>
</organism>
<gene>
    <name evidence="1" type="ORF">VCHENC02_0922B</name>
</gene>
<feature type="non-terminal residue" evidence="1">
    <location>
        <position position="1"/>
    </location>
</feature>